<sequence length="808" mass="89897">MNARSLVTSGKIKAKKLEKPATLPALSIFTHLSFSSHCCATSQSKIEGYDFISISRLHHLNQEKGLLRLAQSLKAWDLLASLSSPQHFSFSPPLPPPKLQLQHHRHRHQRPIPATASTYPTLTHPGFHHDEYLVSASNAVIADGSATFPGLVGNGTVFAGFPSADLKTAIETAGDVNQMSVEVDFVGTQFGVNSPAVPMPSNISLVNDGFVFPRPSMQDVSPLAGMDGLLGVSSYDADKNCTCLFVSSKATPYQSIPTMVGSMISIRIKNRKFYQNQYAFCNQLLTAPATPLFPSLESESHKIFMNQNGDSKDHHPNAPKFRPDVRLLMQESLNGVVVKKRKKQKLAEEITNFNYGETDSFGNQSALNAEAVMLPVAETIEHNPSLLVTQEEEGTVNHQVSLAIGRFLFDVGVPLDAVNSIYFQPMIYAIASQGSRFVGPSYHDLRSWILKNTVQEVRTEVDQCMGTWGKSGCSVLVDELTSENGKMFLNFSVYCPEGLMFLGSVDVINIIGSIDALYGLFKEIIEEVGVRNFLQIVTNNEERYIEVGKRITNNFPTIFWTPCATHCVDLMLDDFRELKWISTILEQGRSISRFINNHSFVLNMMRRYTFGLDIVVVGPTRASTDFSTLKRMVSVKHNLQSMVTSEEWMDCSCSKKEEGYTTLDYISNPSFWSMCTVITHLTDPLLRLLRIVSGKKRPGMGYVYAGVYRAKEAIKKELIDMKDLIVEIYVSLFIYLSGVEAWSFDQHLGVALFIPAGCPFQMRNLQLTVELGLDFFFPESLAEAVGKISLYAASSSIKEVQKLVLDPK</sequence>
<dbReference type="SUPFAM" id="SSF53098">
    <property type="entry name" value="Ribonuclease H-like"/>
    <property type="match status" value="1"/>
</dbReference>
<dbReference type="Gene3D" id="2.60.120.650">
    <property type="entry name" value="Cupin"/>
    <property type="match status" value="1"/>
</dbReference>
<reference evidence="2" key="1">
    <citation type="submission" date="2023-04" db="EMBL/GenBank/DDBJ databases">
        <authorList>
            <person name="Vijverberg K."/>
            <person name="Xiong W."/>
            <person name="Schranz E."/>
        </authorList>
    </citation>
    <scope>NUCLEOTIDE SEQUENCE</scope>
</reference>
<dbReference type="AlphaFoldDB" id="A0AA35V1W1"/>
<dbReference type="PANTHER" id="PTHR32166:SF88">
    <property type="entry name" value="HAT TRANSPOSON SUPERFAMILY"/>
    <property type="match status" value="1"/>
</dbReference>
<organism evidence="2 3">
    <name type="scientific">Lactuca saligna</name>
    <name type="common">Willowleaf lettuce</name>
    <dbReference type="NCBI Taxonomy" id="75948"/>
    <lineage>
        <taxon>Eukaryota</taxon>
        <taxon>Viridiplantae</taxon>
        <taxon>Streptophyta</taxon>
        <taxon>Embryophyta</taxon>
        <taxon>Tracheophyta</taxon>
        <taxon>Spermatophyta</taxon>
        <taxon>Magnoliopsida</taxon>
        <taxon>eudicotyledons</taxon>
        <taxon>Gunneridae</taxon>
        <taxon>Pentapetalae</taxon>
        <taxon>asterids</taxon>
        <taxon>campanulids</taxon>
        <taxon>Asterales</taxon>
        <taxon>Asteraceae</taxon>
        <taxon>Cichorioideae</taxon>
        <taxon>Cichorieae</taxon>
        <taxon>Lactucinae</taxon>
        <taxon>Lactuca</taxon>
    </lineage>
</organism>
<feature type="domain" description="DUF659" evidence="1">
    <location>
        <begin position="440"/>
        <end position="591"/>
    </location>
</feature>
<evidence type="ECO:0000313" key="2">
    <source>
        <dbReference type="EMBL" id="CAI9260423.1"/>
    </source>
</evidence>
<keyword evidence="3" id="KW-1185">Reference proteome</keyword>
<gene>
    <name evidence="2" type="ORF">LSALG_LOCUS1259</name>
</gene>
<dbReference type="InterPro" id="IPR012337">
    <property type="entry name" value="RNaseH-like_sf"/>
</dbReference>
<evidence type="ECO:0000259" key="1">
    <source>
        <dbReference type="Pfam" id="PF04937"/>
    </source>
</evidence>
<evidence type="ECO:0000313" key="3">
    <source>
        <dbReference type="Proteomes" id="UP001177003"/>
    </source>
</evidence>
<proteinExistence type="predicted"/>
<accession>A0AA35V1W1</accession>
<dbReference type="InterPro" id="IPR007021">
    <property type="entry name" value="DUF659"/>
</dbReference>
<protein>
    <recommendedName>
        <fullName evidence="1">DUF659 domain-containing protein</fullName>
    </recommendedName>
</protein>
<dbReference type="EMBL" id="OX465086">
    <property type="protein sequence ID" value="CAI9260423.1"/>
    <property type="molecule type" value="Genomic_DNA"/>
</dbReference>
<name>A0AA35V1W1_LACSI</name>
<dbReference type="PANTHER" id="PTHR32166">
    <property type="entry name" value="OSJNBA0013A04.12 PROTEIN"/>
    <property type="match status" value="1"/>
</dbReference>
<dbReference type="Proteomes" id="UP001177003">
    <property type="component" value="Chromosome 0"/>
</dbReference>
<dbReference type="Pfam" id="PF04937">
    <property type="entry name" value="DUF659"/>
    <property type="match status" value="1"/>
</dbReference>